<sequence length="199" mass="22987">MIVTLADLDWPRRTERLTLRPVVDADARAIHDYLRLPEVHRWLTSIPAPWESFPDEFEQRRRRWLAIEYDGRVVGNLKIDQQDAWAQAEVADQARRLQAELGWTLHPEAQGQGIATEAATEALAICFDGLGLRRVVAECFADNTASWHVMEKIGLRREAHYVRESLHRDGNWHDGMTYALLADEWRSRVRHRPCDAAVS</sequence>
<dbReference type="EMBL" id="JAAMOZ010000001">
    <property type="protein sequence ID" value="NIH56954.1"/>
    <property type="molecule type" value="Genomic_DNA"/>
</dbReference>
<dbReference type="Pfam" id="PF13302">
    <property type="entry name" value="Acetyltransf_3"/>
    <property type="match status" value="1"/>
</dbReference>
<comment type="caution">
    <text evidence="2">The sequence shown here is derived from an EMBL/GenBank/DDBJ whole genome shotgun (WGS) entry which is preliminary data.</text>
</comment>
<reference evidence="2 3" key="1">
    <citation type="submission" date="2020-02" db="EMBL/GenBank/DDBJ databases">
        <title>Sequencing the genomes of 1000 actinobacteria strains.</title>
        <authorList>
            <person name="Klenk H.-P."/>
        </authorList>
    </citation>
    <scope>NUCLEOTIDE SEQUENCE [LARGE SCALE GENOMIC DNA]</scope>
    <source>
        <strain evidence="2 3">DSM 19609</strain>
    </source>
</reference>
<gene>
    <name evidence="2" type="ORF">FB473_001599</name>
</gene>
<feature type="domain" description="N-acetyltransferase" evidence="1">
    <location>
        <begin position="17"/>
        <end position="183"/>
    </location>
</feature>
<name>A0ABX0SGB3_9ACTN</name>
<accession>A0ABX0SGB3</accession>
<dbReference type="Gene3D" id="3.40.630.30">
    <property type="match status" value="1"/>
</dbReference>
<dbReference type="PROSITE" id="PS51186">
    <property type="entry name" value="GNAT"/>
    <property type="match status" value="1"/>
</dbReference>
<dbReference type="PANTHER" id="PTHR43792:SF1">
    <property type="entry name" value="N-ACETYLTRANSFERASE DOMAIN-CONTAINING PROTEIN"/>
    <property type="match status" value="1"/>
</dbReference>
<keyword evidence="3" id="KW-1185">Reference proteome</keyword>
<dbReference type="SUPFAM" id="SSF55729">
    <property type="entry name" value="Acyl-CoA N-acyltransferases (Nat)"/>
    <property type="match status" value="1"/>
</dbReference>
<evidence type="ECO:0000313" key="2">
    <source>
        <dbReference type="EMBL" id="NIH56954.1"/>
    </source>
</evidence>
<proteinExistence type="predicted"/>
<dbReference type="RefSeq" id="WP_167166281.1">
    <property type="nucleotide sequence ID" value="NZ_BAAAOO010000015.1"/>
</dbReference>
<evidence type="ECO:0000259" key="1">
    <source>
        <dbReference type="PROSITE" id="PS51186"/>
    </source>
</evidence>
<dbReference type="InterPro" id="IPR000182">
    <property type="entry name" value="GNAT_dom"/>
</dbReference>
<dbReference type="Proteomes" id="UP000749311">
    <property type="component" value="Unassembled WGS sequence"/>
</dbReference>
<dbReference type="InterPro" id="IPR016181">
    <property type="entry name" value="Acyl_CoA_acyltransferase"/>
</dbReference>
<dbReference type="InterPro" id="IPR051531">
    <property type="entry name" value="N-acetyltransferase"/>
</dbReference>
<organism evidence="2 3">
    <name type="scientific">Brooklawnia cerclae</name>
    <dbReference type="NCBI Taxonomy" id="349934"/>
    <lineage>
        <taxon>Bacteria</taxon>
        <taxon>Bacillati</taxon>
        <taxon>Actinomycetota</taxon>
        <taxon>Actinomycetes</taxon>
        <taxon>Propionibacteriales</taxon>
        <taxon>Propionibacteriaceae</taxon>
        <taxon>Brooklawnia</taxon>
    </lineage>
</organism>
<protein>
    <submittedName>
        <fullName evidence="2">RimJ/RimL family protein N-acetyltransferase</fullName>
    </submittedName>
</protein>
<evidence type="ECO:0000313" key="3">
    <source>
        <dbReference type="Proteomes" id="UP000749311"/>
    </source>
</evidence>
<dbReference type="PANTHER" id="PTHR43792">
    <property type="entry name" value="GNAT FAMILY, PUTATIVE (AFU_ORTHOLOGUE AFUA_3G00765)-RELATED-RELATED"/>
    <property type="match status" value="1"/>
</dbReference>